<dbReference type="Proteomes" id="UP001156882">
    <property type="component" value="Unassembled WGS sequence"/>
</dbReference>
<sequence length="74" mass="8208">MPLPYRITAHTVKVPVTMPSGLLICKTSSETLPTPDGLGSRGARLDEFHPHRPAFARRKPPWSGYWARARDGTP</sequence>
<reference evidence="2" key="1">
    <citation type="journal article" date="2019" name="Int. J. Syst. Evol. Microbiol.">
        <title>The Global Catalogue of Microorganisms (GCM) 10K type strain sequencing project: providing services to taxonomists for standard genome sequencing and annotation.</title>
        <authorList>
            <consortium name="The Broad Institute Genomics Platform"/>
            <consortium name="The Broad Institute Genome Sequencing Center for Infectious Disease"/>
            <person name="Wu L."/>
            <person name="Ma J."/>
        </authorList>
    </citation>
    <scope>NUCLEOTIDE SEQUENCE [LARGE SCALE GENOMIC DNA]</scope>
    <source>
        <strain evidence="2">NBRC 101365</strain>
    </source>
</reference>
<evidence type="ECO:0000313" key="1">
    <source>
        <dbReference type="EMBL" id="GLS20971.1"/>
    </source>
</evidence>
<comment type="caution">
    <text evidence="1">The sequence shown here is derived from an EMBL/GenBank/DDBJ whole genome shotgun (WGS) entry which is preliminary data.</text>
</comment>
<proteinExistence type="predicted"/>
<protein>
    <submittedName>
        <fullName evidence="1">Uncharacterized protein</fullName>
    </submittedName>
</protein>
<organism evidence="1 2">
    <name type="scientific">Labrys miyagiensis</name>
    <dbReference type="NCBI Taxonomy" id="346912"/>
    <lineage>
        <taxon>Bacteria</taxon>
        <taxon>Pseudomonadati</taxon>
        <taxon>Pseudomonadota</taxon>
        <taxon>Alphaproteobacteria</taxon>
        <taxon>Hyphomicrobiales</taxon>
        <taxon>Xanthobacteraceae</taxon>
        <taxon>Labrys</taxon>
    </lineage>
</organism>
<evidence type="ECO:0000313" key="2">
    <source>
        <dbReference type="Proteomes" id="UP001156882"/>
    </source>
</evidence>
<keyword evidence="2" id="KW-1185">Reference proteome</keyword>
<name>A0ABQ6CKZ6_9HYPH</name>
<dbReference type="EMBL" id="BSPC01000038">
    <property type="protein sequence ID" value="GLS20971.1"/>
    <property type="molecule type" value="Genomic_DNA"/>
</dbReference>
<gene>
    <name evidence="1" type="ORF">GCM10007874_39880</name>
</gene>
<accession>A0ABQ6CKZ6</accession>